<accession>A0A1B6EXQ6</accession>
<dbReference type="InterPro" id="IPR045144">
    <property type="entry name" value="TAF4"/>
</dbReference>
<dbReference type="InterPro" id="IPR009072">
    <property type="entry name" value="Histone-fold"/>
</dbReference>
<dbReference type="EMBL" id="GECZ01027021">
    <property type="protein sequence ID" value="JAS42748.1"/>
    <property type="molecule type" value="Transcribed_RNA"/>
</dbReference>
<evidence type="ECO:0000256" key="5">
    <source>
        <dbReference type="ARBA" id="ARBA00023242"/>
    </source>
</evidence>
<dbReference type="CDD" id="cd08045">
    <property type="entry name" value="HFD_TAF4"/>
    <property type="match status" value="1"/>
</dbReference>
<keyword evidence="3" id="KW-0805">Transcription regulation</keyword>
<dbReference type="AlphaFoldDB" id="A0A1B6EXQ6"/>
<dbReference type="FunFam" id="1.10.20.10:FF:000015">
    <property type="entry name" value="Transcription initiation factor TFIID subunit 4B"/>
    <property type="match status" value="1"/>
</dbReference>
<sequence length="193" mass="20773">KNAAAAAAAATSSLQQSTQRAATTPIQIRTSLGQYKTVQVAKTTNTSPSQTSVSAANTSMLNSLSNSANNSVNFAKPFAKERDKEKKTFSALTYAGDDDINDVAAMGGVNLAEESQKILGSTEFVGTQIRSCKDDYFIQMTQLQQRIKETSQKYGIEEVSSEVSAAISHAAEEYLKNLIEKLAVITGHRQENL</sequence>
<dbReference type="GO" id="GO:0005669">
    <property type="term" value="C:transcription factor TFIID complex"/>
    <property type="evidence" value="ECO:0007669"/>
    <property type="project" value="InterPro"/>
</dbReference>
<dbReference type="PANTHER" id="PTHR15138">
    <property type="entry name" value="TRANSCRIPTION INITIATION FACTOR TFIID SUBUNIT 4"/>
    <property type="match status" value="1"/>
</dbReference>
<dbReference type="GO" id="GO:0003677">
    <property type="term" value="F:DNA binding"/>
    <property type="evidence" value="ECO:0007669"/>
    <property type="project" value="TreeGrafter"/>
</dbReference>
<evidence type="ECO:0000256" key="4">
    <source>
        <dbReference type="ARBA" id="ARBA00023163"/>
    </source>
</evidence>
<dbReference type="PANTHER" id="PTHR15138:SF14">
    <property type="entry name" value="TRANSCRIPTION INITIATION FACTOR TFIID SUBUNIT 4"/>
    <property type="match status" value="1"/>
</dbReference>
<proteinExistence type="inferred from homology"/>
<evidence type="ECO:0000256" key="2">
    <source>
        <dbReference type="ARBA" id="ARBA00006178"/>
    </source>
</evidence>
<dbReference type="InterPro" id="IPR007900">
    <property type="entry name" value="TAF4_C"/>
</dbReference>
<dbReference type="GO" id="GO:0006367">
    <property type="term" value="P:transcription initiation at RNA polymerase II promoter"/>
    <property type="evidence" value="ECO:0007669"/>
    <property type="project" value="TreeGrafter"/>
</dbReference>
<dbReference type="Gene3D" id="1.10.20.10">
    <property type="entry name" value="Histone, subunit A"/>
    <property type="match status" value="1"/>
</dbReference>
<dbReference type="Pfam" id="PF05236">
    <property type="entry name" value="TAF4"/>
    <property type="match status" value="1"/>
</dbReference>
<feature type="non-terminal residue" evidence="8">
    <location>
        <position position="1"/>
    </location>
</feature>
<feature type="non-terminal residue" evidence="8">
    <location>
        <position position="193"/>
    </location>
</feature>
<reference evidence="8" key="1">
    <citation type="submission" date="2015-11" db="EMBL/GenBank/DDBJ databases">
        <title>De novo transcriptome assembly of four potential Pierce s Disease insect vectors from Arizona vineyards.</title>
        <authorList>
            <person name="Tassone E.E."/>
        </authorList>
    </citation>
    <scope>NUCLEOTIDE SEQUENCE</scope>
</reference>
<evidence type="ECO:0000256" key="3">
    <source>
        <dbReference type="ARBA" id="ARBA00023015"/>
    </source>
</evidence>
<dbReference type="GO" id="GO:0016251">
    <property type="term" value="F:RNA polymerase II general transcription initiation factor activity"/>
    <property type="evidence" value="ECO:0007669"/>
    <property type="project" value="TreeGrafter"/>
</dbReference>
<evidence type="ECO:0000313" key="8">
    <source>
        <dbReference type="EMBL" id="JAS42748.1"/>
    </source>
</evidence>
<evidence type="ECO:0000256" key="6">
    <source>
        <dbReference type="SAM" id="MobiDB-lite"/>
    </source>
</evidence>
<feature type="region of interest" description="Disordered" evidence="6">
    <location>
        <begin position="1"/>
        <end position="22"/>
    </location>
</feature>
<keyword evidence="5" id="KW-0539">Nucleus</keyword>
<gene>
    <name evidence="8" type="ORF">g.46653</name>
</gene>
<dbReference type="SUPFAM" id="SSF47113">
    <property type="entry name" value="Histone-fold"/>
    <property type="match status" value="1"/>
</dbReference>
<protein>
    <recommendedName>
        <fullName evidence="7">Transcription initiation factor TFIID component TAF4 C-terminal domain-containing protein</fullName>
    </recommendedName>
</protein>
<evidence type="ECO:0000259" key="7">
    <source>
        <dbReference type="Pfam" id="PF05236"/>
    </source>
</evidence>
<organism evidence="8">
    <name type="scientific">Cuerna arida</name>
    <dbReference type="NCBI Taxonomy" id="1464854"/>
    <lineage>
        <taxon>Eukaryota</taxon>
        <taxon>Metazoa</taxon>
        <taxon>Ecdysozoa</taxon>
        <taxon>Arthropoda</taxon>
        <taxon>Hexapoda</taxon>
        <taxon>Insecta</taxon>
        <taxon>Pterygota</taxon>
        <taxon>Neoptera</taxon>
        <taxon>Paraneoptera</taxon>
        <taxon>Hemiptera</taxon>
        <taxon>Auchenorrhyncha</taxon>
        <taxon>Membracoidea</taxon>
        <taxon>Cicadellidae</taxon>
        <taxon>Cicadellinae</taxon>
        <taxon>Proconiini</taxon>
        <taxon>Cuerna</taxon>
    </lineage>
</organism>
<keyword evidence="4" id="KW-0804">Transcription</keyword>
<comment type="subcellular location">
    <subcellularLocation>
        <location evidence="1">Nucleus</location>
    </subcellularLocation>
</comment>
<comment type="similarity">
    <text evidence="2">Belongs to the TAF4 family.</text>
</comment>
<evidence type="ECO:0000256" key="1">
    <source>
        <dbReference type="ARBA" id="ARBA00004123"/>
    </source>
</evidence>
<feature type="domain" description="Transcription initiation factor TFIID component TAF4 C-terminal" evidence="7">
    <location>
        <begin position="100"/>
        <end position="192"/>
    </location>
</feature>
<dbReference type="GO" id="GO:0046982">
    <property type="term" value="F:protein heterodimerization activity"/>
    <property type="evidence" value="ECO:0007669"/>
    <property type="project" value="InterPro"/>
</dbReference>
<name>A0A1B6EXQ6_9HEMI</name>